<comment type="caution">
    <text evidence="2">The sequence shown here is derived from an EMBL/GenBank/DDBJ whole genome shotgun (WGS) entry which is preliminary data.</text>
</comment>
<evidence type="ECO:0000256" key="1">
    <source>
        <dbReference type="SAM" id="MobiDB-lite"/>
    </source>
</evidence>
<evidence type="ECO:0000313" key="3">
    <source>
        <dbReference type="Proteomes" id="UP000029665"/>
    </source>
</evidence>
<dbReference type="OMA" id="RKKNHEY"/>
<dbReference type="AlphaFoldDB" id="A0A060SED7"/>
<dbReference type="SUPFAM" id="SSF88697">
    <property type="entry name" value="PUA domain-like"/>
    <property type="match status" value="1"/>
</dbReference>
<accession>A0A060SED7</accession>
<protein>
    <submittedName>
        <fullName evidence="2">Uncharacterized protein</fullName>
    </submittedName>
</protein>
<gene>
    <name evidence="2" type="ORF">BN946_scf184985.g10</name>
</gene>
<evidence type="ECO:0000313" key="2">
    <source>
        <dbReference type="EMBL" id="CDO72591.1"/>
    </source>
</evidence>
<reference evidence="2" key="1">
    <citation type="submission" date="2014-01" db="EMBL/GenBank/DDBJ databases">
        <title>The genome of the white-rot fungus Pycnoporus cinnabarinus: a basidiomycete model with a versatile arsenal for lignocellulosic biomass breakdown.</title>
        <authorList>
            <person name="Levasseur A."/>
            <person name="Lomascolo A."/>
            <person name="Ruiz-Duenas F.J."/>
            <person name="Uzan E."/>
            <person name="Piumi F."/>
            <person name="Kues U."/>
            <person name="Ram A.F.J."/>
            <person name="Murat C."/>
            <person name="Haon M."/>
            <person name="Benoit I."/>
            <person name="Arfi Y."/>
            <person name="Chevret D."/>
            <person name="Drula E."/>
            <person name="Kwon M.J."/>
            <person name="Gouret P."/>
            <person name="Lesage-Meessen L."/>
            <person name="Lombard V."/>
            <person name="Mariette J."/>
            <person name="Noirot C."/>
            <person name="Park J."/>
            <person name="Patyshakuliyeva A."/>
            <person name="Wieneger R.A.B."/>
            <person name="Wosten H.A.B."/>
            <person name="Martin F."/>
            <person name="Coutinho P.M."/>
            <person name="de Vries R."/>
            <person name="Martinez A.T."/>
            <person name="Klopp C."/>
            <person name="Pontarotti P."/>
            <person name="Henrissat B."/>
            <person name="Record E."/>
        </authorList>
    </citation>
    <scope>NUCLEOTIDE SEQUENCE [LARGE SCALE GENOMIC DNA]</scope>
    <source>
        <strain evidence="2">BRFM137</strain>
    </source>
</reference>
<dbReference type="Proteomes" id="UP000029665">
    <property type="component" value="Unassembled WGS sequence"/>
</dbReference>
<proteinExistence type="predicted"/>
<dbReference type="EMBL" id="CCBP010000115">
    <property type="protein sequence ID" value="CDO72591.1"/>
    <property type="molecule type" value="Genomic_DNA"/>
</dbReference>
<dbReference type="InterPro" id="IPR015947">
    <property type="entry name" value="PUA-like_sf"/>
</dbReference>
<sequence>MPAERTAHARLKQTTLADFGRVEVPKSTHAKVIASDTSEPRPARSTPSPLVSKAKAKVKAKAGDEDRVLTDVVLSIKPEFTKLISERKKNHEYRKYKLKESVDRLWLYETAPTSAITTGPGERPVVRYISTLPLRPVLSSDRYDDAPEGSLCMSVPGEVNDPSGIGNDDFDKGLKQSKYGYPVTGLYRLKKPLTTSELKQRFDIAVPQGWRYATKRLVEEVRLEDMDKLF</sequence>
<feature type="region of interest" description="Disordered" evidence="1">
    <location>
        <begin position="30"/>
        <end position="55"/>
    </location>
</feature>
<dbReference type="OrthoDB" id="2149705at2759"/>
<organism evidence="2 3">
    <name type="scientific">Pycnoporus cinnabarinus</name>
    <name type="common">Cinnabar-red polypore</name>
    <name type="synonym">Trametes cinnabarina</name>
    <dbReference type="NCBI Taxonomy" id="5643"/>
    <lineage>
        <taxon>Eukaryota</taxon>
        <taxon>Fungi</taxon>
        <taxon>Dikarya</taxon>
        <taxon>Basidiomycota</taxon>
        <taxon>Agaricomycotina</taxon>
        <taxon>Agaricomycetes</taxon>
        <taxon>Polyporales</taxon>
        <taxon>Polyporaceae</taxon>
        <taxon>Trametes</taxon>
    </lineage>
</organism>
<dbReference type="HOGENOM" id="CLU_103806_1_0_1"/>
<name>A0A060SED7_PYCCI</name>
<keyword evidence="3" id="KW-1185">Reference proteome</keyword>